<organism evidence="4 5">
    <name type="scientific">Herbiconiux moechotypicola</name>
    <dbReference type="NCBI Taxonomy" id="637393"/>
    <lineage>
        <taxon>Bacteria</taxon>
        <taxon>Bacillati</taxon>
        <taxon>Actinomycetota</taxon>
        <taxon>Actinomycetes</taxon>
        <taxon>Micrococcales</taxon>
        <taxon>Microbacteriaceae</taxon>
        <taxon>Herbiconiux</taxon>
    </lineage>
</organism>
<gene>
    <name evidence="4" type="ORF">GCM10009851_19940</name>
</gene>
<dbReference type="InterPro" id="IPR043129">
    <property type="entry name" value="ATPase_NBD"/>
</dbReference>
<evidence type="ECO:0000259" key="3">
    <source>
        <dbReference type="Pfam" id="PF12802"/>
    </source>
</evidence>
<evidence type="ECO:0000313" key="5">
    <source>
        <dbReference type="Proteomes" id="UP001500929"/>
    </source>
</evidence>
<dbReference type="RefSeq" id="WP_259479471.1">
    <property type="nucleotide sequence ID" value="NZ_BAAAQY010000005.1"/>
</dbReference>
<feature type="region of interest" description="Disordered" evidence="2">
    <location>
        <begin position="399"/>
        <end position="436"/>
    </location>
</feature>
<protein>
    <submittedName>
        <fullName evidence="4">ROK family transcriptional regulator</fullName>
    </submittedName>
</protein>
<sequence>MTPGPAPRAPHGLGTGNDQTRRHNLSAVLTTLHHDGDHTRAHLTRRLGLNRSTISALVGELVDLGLAYETAATAHAGVGRPSPHVHPDPSVGVIAVNPDTDAVTIGLVGLGGTVHRRMRVETATVPTVAETVALVERVIADWTATAIATTPVRIVGVGVAVPGLVRTESGVVTMAPHLGWRDAPVAAPLGAALGLPVAVTNDAHAGAIAESLYGAARGVRDLVYLNGSSGGIGGGVLVGGLPLRGARGFGAELGHTRAPGATIVCHCGRTGCLETEVSLDRLLAVLGRTSIDLDELDAALTGHATDPSVRHEVERQLDVLSSVLSDYVSVFEPERIVLGGFLGSLIAGGADTLLDRVRAGAFAPLADDLTITRAQLRSRLLLVGAAELAFAPLLADPAGVAKSGPTLQVPSTNSDPGPANSDSAVWASDTSPSSAR</sequence>
<feature type="compositionally biased region" description="Polar residues" evidence="2">
    <location>
        <begin position="405"/>
        <end position="436"/>
    </location>
</feature>
<name>A0ABP5QJV2_9MICO</name>
<comment type="caution">
    <text evidence="4">The sequence shown here is derived from an EMBL/GenBank/DDBJ whole genome shotgun (WGS) entry which is preliminary data.</text>
</comment>
<dbReference type="Gene3D" id="1.10.10.10">
    <property type="entry name" value="Winged helix-like DNA-binding domain superfamily/Winged helix DNA-binding domain"/>
    <property type="match status" value="1"/>
</dbReference>
<proteinExistence type="inferred from homology"/>
<evidence type="ECO:0000313" key="4">
    <source>
        <dbReference type="EMBL" id="GAA2234906.1"/>
    </source>
</evidence>
<reference evidence="5" key="1">
    <citation type="journal article" date="2019" name="Int. J. Syst. Evol. Microbiol.">
        <title>The Global Catalogue of Microorganisms (GCM) 10K type strain sequencing project: providing services to taxonomists for standard genome sequencing and annotation.</title>
        <authorList>
            <consortium name="The Broad Institute Genomics Platform"/>
            <consortium name="The Broad Institute Genome Sequencing Center for Infectious Disease"/>
            <person name="Wu L."/>
            <person name="Ma J."/>
        </authorList>
    </citation>
    <scope>NUCLEOTIDE SEQUENCE [LARGE SCALE GENOMIC DNA]</scope>
    <source>
        <strain evidence="5">JCM 16117</strain>
    </source>
</reference>
<feature type="domain" description="HTH marR-type" evidence="3">
    <location>
        <begin position="28"/>
        <end position="71"/>
    </location>
</feature>
<dbReference type="Proteomes" id="UP001500929">
    <property type="component" value="Unassembled WGS sequence"/>
</dbReference>
<dbReference type="InterPro" id="IPR000835">
    <property type="entry name" value="HTH_MarR-typ"/>
</dbReference>
<comment type="similarity">
    <text evidence="1">Belongs to the ROK (NagC/XylR) family.</text>
</comment>
<dbReference type="Pfam" id="PF00480">
    <property type="entry name" value="ROK"/>
    <property type="match status" value="1"/>
</dbReference>
<dbReference type="PANTHER" id="PTHR18964:SF149">
    <property type="entry name" value="BIFUNCTIONAL UDP-N-ACETYLGLUCOSAMINE 2-EPIMERASE_N-ACETYLMANNOSAMINE KINASE"/>
    <property type="match status" value="1"/>
</dbReference>
<dbReference type="Pfam" id="PF12802">
    <property type="entry name" value="MarR_2"/>
    <property type="match status" value="1"/>
</dbReference>
<dbReference type="InterPro" id="IPR000600">
    <property type="entry name" value="ROK"/>
</dbReference>
<dbReference type="EMBL" id="BAAAQY010000005">
    <property type="protein sequence ID" value="GAA2234906.1"/>
    <property type="molecule type" value="Genomic_DNA"/>
</dbReference>
<evidence type="ECO:0000256" key="2">
    <source>
        <dbReference type="SAM" id="MobiDB-lite"/>
    </source>
</evidence>
<dbReference type="Gene3D" id="3.30.420.40">
    <property type="match status" value="2"/>
</dbReference>
<accession>A0ABP5QJV2</accession>
<dbReference type="InterPro" id="IPR036390">
    <property type="entry name" value="WH_DNA-bd_sf"/>
</dbReference>
<dbReference type="InterPro" id="IPR036388">
    <property type="entry name" value="WH-like_DNA-bd_sf"/>
</dbReference>
<dbReference type="SUPFAM" id="SSF53067">
    <property type="entry name" value="Actin-like ATPase domain"/>
    <property type="match status" value="1"/>
</dbReference>
<evidence type="ECO:0000256" key="1">
    <source>
        <dbReference type="ARBA" id="ARBA00006479"/>
    </source>
</evidence>
<dbReference type="PANTHER" id="PTHR18964">
    <property type="entry name" value="ROK (REPRESSOR, ORF, KINASE) FAMILY"/>
    <property type="match status" value="1"/>
</dbReference>
<keyword evidence="5" id="KW-1185">Reference proteome</keyword>
<dbReference type="SUPFAM" id="SSF46785">
    <property type="entry name" value="Winged helix' DNA-binding domain"/>
    <property type="match status" value="1"/>
</dbReference>
<feature type="region of interest" description="Disordered" evidence="2">
    <location>
        <begin position="1"/>
        <end position="20"/>
    </location>
</feature>